<gene>
    <name evidence="2" type="ORF">LYSIN_01420</name>
</gene>
<dbReference type="InterPro" id="IPR000182">
    <property type="entry name" value="GNAT_dom"/>
</dbReference>
<dbReference type="EMBL" id="PGLV01000001">
    <property type="protein sequence ID" value="POZ56637.1"/>
    <property type="molecule type" value="Genomic_DNA"/>
</dbReference>
<dbReference type="AlphaFoldDB" id="A0A2S5D0W0"/>
<evidence type="ECO:0000259" key="1">
    <source>
        <dbReference type="PROSITE" id="PS51186"/>
    </source>
</evidence>
<dbReference type="PROSITE" id="PS51186">
    <property type="entry name" value="GNAT"/>
    <property type="match status" value="1"/>
</dbReference>
<dbReference type="Gene3D" id="3.40.630.30">
    <property type="match status" value="1"/>
</dbReference>
<comment type="caution">
    <text evidence="2">The sequence shown here is derived from an EMBL/GenBank/DDBJ whole genome shotgun (WGS) entry which is preliminary data.</text>
</comment>
<keyword evidence="3" id="KW-1185">Reference proteome</keyword>
<evidence type="ECO:0000313" key="2">
    <source>
        <dbReference type="EMBL" id="POZ56637.1"/>
    </source>
</evidence>
<dbReference type="GO" id="GO:0016747">
    <property type="term" value="F:acyltransferase activity, transferring groups other than amino-acyl groups"/>
    <property type="evidence" value="ECO:0007669"/>
    <property type="project" value="InterPro"/>
</dbReference>
<name>A0A2S5D0W0_LYSSH</name>
<dbReference type="Pfam" id="PF00583">
    <property type="entry name" value="Acetyltransf_1"/>
    <property type="match status" value="1"/>
</dbReference>
<sequence>MEMGKIMQLYIFDNRFKAFIDQYQLTPEQLEYTGTPQESIALAKEDVNRHAILAIEDGMLVVFFVLHRKEGVKPYCENDDAILIRAFSTDYRHQGKGYAKKALMLLPDFVKQHYCDVNEIVLAVNVRNEAAQGLYKKCGYIDKGVRVMGIKGELIVMSYDL</sequence>
<evidence type="ECO:0000313" key="3">
    <source>
        <dbReference type="Proteomes" id="UP000237319"/>
    </source>
</evidence>
<proteinExistence type="predicted"/>
<dbReference type="Proteomes" id="UP000237319">
    <property type="component" value="Unassembled WGS sequence"/>
</dbReference>
<dbReference type="InterPro" id="IPR016181">
    <property type="entry name" value="Acyl_CoA_acyltransferase"/>
</dbReference>
<protein>
    <recommendedName>
        <fullName evidence="1">N-acetyltransferase domain-containing protein</fullName>
    </recommendedName>
</protein>
<dbReference type="SUPFAM" id="SSF55729">
    <property type="entry name" value="Acyl-CoA N-acyltransferases (Nat)"/>
    <property type="match status" value="1"/>
</dbReference>
<organism evidence="2 3">
    <name type="scientific">Lysinibacillus sphaericus</name>
    <name type="common">Bacillus sphaericus</name>
    <dbReference type="NCBI Taxonomy" id="1421"/>
    <lineage>
        <taxon>Bacteria</taxon>
        <taxon>Bacillati</taxon>
        <taxon>Bacillota</taxon>
        <taxon>Bacilli</taxon>
        <taxon>Bacillales</taxon>
        <taxon>Bacillaceae</taxon>
        <taxon>Lysinibacillus</taxon>
    </lineage>
</organism>
<accession>A0A2S5D0W0</accession>
<reference evidence="2 3" key="1">
    <citation type="submission" date="2017-11" db="EMBL/GenBank/DDBJ databases">
        <title>Genome sequence of Lysinibacillus sphaericus, a lignin-degrading bacteria isolated from municipal solid waste soil.</title>
        <authorList>
            <person name="Persinoti G.F."/>
            <person name="Paixao D.A."/>
            <person name="Bugg T.D."/>
            <person name="Squina F.M."/>
        </authorList>
    </citation>
    <scope>NUCLEOTIDE SEQUENCE [LARGE SCALE GENOMIC DNA]</scope>
    <source>
        <strain evidence="2 3">A1</strain>
    </source>
</reference>
<feature type="domain" description="N-acetyltransferase" evidence="1">
    <location>
        <begin position="9"/>
        <end position="161"/>
    </location>
</feature>